<organism evidence="2 3">
    <name type="scientific">Trichinella spiralis</name>
    <name type="common">Trichina worm</name>
    <dbReference type="NCBI Taxonomy" id="6334"/>
    <lineage>
        <taxon>Eukaryota</taxon>
        <taxon>Metazoa</taxon>
        <taxon>Ecdysozoa</taxon>
        <taxon>Nematoda</taxon>
        <taxon>Enoplea</taxon>
        <taxon>Dorylaimia</taxon>
        <taxon>Trichinellida</taxon>
        <taxon>Trichinellidae</taxon>
        <taxon>Trichinella</taxon>
    </lineage>
</organism>
<keyword evidence="1" id="KW-0472">Membrane</keyword>
<sequence length="70" mass="7967">MVEIFANEQGPFLVVVPGARENFDHVSMLLLFLLLWVVGVGQTILMICNTTEKLRKIVLFVEKRNPGPRK</sequence>
<keyword evidence="1" id="KW-1133">Transmembrane helix</keyword>
<dbReference type="Proteomes" id="UP001558632">
    <property type="component" value="Unassembled WGS sequence"/>
</dbReference>
<keyword evidence="1" id="KW-0812">Transmembrane</keyword>
<evidence type="ECO:0000256" key="1">
    <source>
        <dbReference type="SAM" id="Phobius"/>
    </source>
</evidence>
<gene>
    <name evidence="2" type="ORF">TSPI_00206</name>
</gene>
<feature type="transmembrane region" description="Helical" evidence="1">
    <location>
        <begin position="26"/>
        <end position="48"/>
    </location>
</feature>
<reference evidence="2 3" key="1">
    <citation type="submission" date="2024-07" db="EMBL/GenBank/DDBJ databases">
        <title>Enhanced genomic and transcriptomic resources for Trichinella pseudospiralis and T. spiralis underpin the discovery of pronounced molecular differences between stages and species.</title>
        <authorList>
            <person name="Pasi K.K."/>
            <person name="La Rosa G."/>
            <person name="Gomez-Morales M.A."/>
            <person name="Tosini F."/>
            <person name="Sumanam S."/>
            <person name="Young N.D."/>
            <person name="Chang B.C."/>
            <person name="Robin G.B."/>
        </authorList>
    </citation>
    <scope>NUCLEOTIDE SEQUENCE [LARGE SCALE GENOMIC DNA]</scope>
    <source>
        <strain evidence="2">ISS534</strain>
    </source>
</reference>
<evidence type="ECO:0000313" key="2">
    <source>
        <dbReference type="EMBL" id="KAL1245205.1"/>
    </source>
</evidence>
<dbReference type="EMBL" id="JBEUSY010000106">
    <property type="protein sequence ID" value="KAL1245205.1"/>
    <property type="molecule type" value="Genomic_DNA"/>
</dbReference>
<keyword evidence="3" id="KW-1185">Reference proteome</keyword>
<protein>
    <submittedName>
        <fullName evidence="2">G-protein coupled receptor</fullName>
    </submittedName>
</protein>
<keyword evidence="2" id="KW-0675">Receptor</keyword>
<evidence type="ECO:0000313" key="3">
    <source>
        <dbReference type="Proteomes" id="UP001558632"/>
    </source>
</evidence>
<comment type="caution">
    <text evidence="2">The sequence shown here is derived from an EMBL/GenBank/DDBJ whole genome shotgun (WGS) entry which is preliminary data.</text>
</comment>
<proteinExistence type="predicted"/>
<name>A0ABR3KYR5_TRISP</name>
<accession>A0ABR3KYR5</accession>